<dbReference type="GO" id="GO:0005524">
    <property type="term" value="F:ATP binding"/>
    <property type="evidence" value="ECO:0007669"/>
    <property type="project" value="UniProtKB-KW"/>
</dbReference>
<dbReference type="InterPro" id="IPR036759">
    <property type="entry name" value="TPK_catalytic_sf"/>
</dbReference>
<dbReference type="NCBIfam" id="TIGR01378">
    <property type="entry name" value="thi_PPkinase"/>
    <property type="match status" value="1"/>
</dbReference>
<keyword evidence="1 7" id="KW-0808">Transferase</keyword>
<dbReference type="Pfam" id="PF04265">
    <property type="entry name" value="TPK_B1_binding"/>
    <property type="match status" value="1"/>
</dbReference>
<name>A0A845R098_9CLOT</name>
<evidence type="ECO:0000256" key="5">
    <source>
        <dbReference type="NCBIfam" id="TIGR01378"/>
    </source>
</evidence>
<keyword evidence="4" id="KW-0067">ATP-binding</keyword>
<proteinExistence type="predicted"/>
<dbReference type="PANTHER" id="PTHR41299:SF1">
    <property type="entry name" value="THIAMINE PYROPHOSPHOKINASE"/>
    <property type="match status" value="1"/>
</dbReference>
<dbReference type="EMBL" id="QXXA01000009">
    <property type="protein sequence ID" value="NBI06878.1"/>
    <property type="molecule type" value="Genomic_DNA"/>
</dbReference>
<protein>
    <recommendedName>
        <fullName evidence="5">Thiamine diphosphokinase</fullName>
        <ecNumber evidence="5">2.7.6.2</ecNumber>
    </recommendedName>
</protein>
<comment type="caution">
    <text evidence="7">The sequence shown here is derived from an EMBL/GenBank/DDBJ whole genome shotgun (WGS) entry which is preliminary data.</text>
</comment>
<dbReference type="SUPFAM" id="SSF63862">
    <property type="entry name" value="Thiamin pyrophosphokinase, substrate-binding domain"/>
    <property type="match status" value="1"/>
</dbReference>
<keyword evidence="3 7" id="KW-0418">Kinase</keyword>
<dbReference type="GO" id="GO:0006772">
    <property type="term" value="P:thiamine metabolic process"/>
    <property type="evidence" value="ECO:0007669"/>
    <property type="project" value="UniProtKB-UniRule"/>
</dbReference>
<dbReference type="GO" id="GO:0030975">
    <property type="term" value="F:thiamine binding"/>
    <property type="evidence" value="ECO:0007669"/>
    <property type="project" value="InterPro"/>
</dbReference>
<reference evidence="7 8" key="1">
    <citation type="submission" date="2018-08" db="EMBL/GenBank/DDBJ databases">
        <title>Murine metabolic-syndrome-specific gut microbial biobank.</title>
        <authorList>
            <person name="Liu C."/>
        </authorList>
    </citation>
    <scope>NUCLEOTIDE SEQUENCE [LARGE SCALE GENOMIC DNA]</scope>
    <source>
        <strain evidence="7 8">583</strain>
    </source>
</reference>
<dbReference type="SUPFAM" id="SSF63999">
    <property type="entry name" value="Thiamin pyrophosphokinase, catalytic domain"/>
    <property type="match status" value="1"/>
</dbReference>
<evidence type="ECO:0000256" key="3">
    <source>
        <dbReference type="ARBA" id="ARBA00022777"/>
    </source>
</evidence>
<sequence>MEVFIIRILVIGGGKFIKEDIAKSIINECDIIIAADGAGKYLYDLDVMPDILAGDFDTLERNILDFYKRKKVNICEFSPIKDKSDLELSIDLAIEYNPKEIIIIGALGTRMDHSLSNIMLLFHVLDKNINVKLIDNNNEIIPIKDEIIIDSGKYEYVSLLPIFDDLSGVELKGFEYESDNLYIKKSSTLGISNKIKKDKASIKIKSGKGLVILSND</sequence>
<dbReference type="InterPro" id="IPR007373">
    <property type="entry name" value="Thiamin_PyroPKinase_B1-bd"/>
</dbReference>
<accession>A0A845R098</accession>
<dbReference type="GO" id="GO:0009229">
    <property type="term" value="P:thiamine diphosphate biosynthetic process"/>
    <property type="evidence" value="ECO:0007669"/>
    <property type="project" value="InterPro"/>
</dbReference>
<dbReference type="Pfam" id="PF04263">
    <property type="entry name" value="TPK_catalytic"/>
    <property type="match status" value="1"/>
</dbReference>
<evidence type="ECO:0000313" key="7">
    <source>
        <dbReference type="EMBL" id="NBI06878.1"/>
    </source>
</evidence>
<dbReference type="InterPro" id="IPR006282">
    <property type="entry name" value="Thi_PPkinase"/>
</dbReference>
<dbReference type="InterPro" id="IPR036371">
    <property type="entry name" value="TPK_B1-bd_sf"/>
</dbReference>
<dbReference type="GO" id="GO:0016301">
    <property type="term" value="F:kinase activity"/>
    <property type="evidence" value="ECO:0007669"/>
    <property type="project" value="UniProtKB-KW"/>
</dbReference>
<keyword evidence="8" id="KW-1185">Reference proteome</keyword>
<dbReference type="Gene3D" id="3.40.50.10240">
    <property type="entry name" value="Thiamin pyrophosphokinase, catalytic domain"/>
    <property type="match status" value="1"/>
</dbReference>
<dbReference type="EC" id="2.7.6.2" evidence="5"/>
<dbReference type="SMART" id="SM00983">
    <property type="entry name" value="TPK_B1_binding"/>
    <property type="match status" value="1"/>
</dbReference>
<evidence type="ECO:0000256" key="1">
    <source>
        <dbReference type="ARBA" id="ARBA00022679"/>
    </source>
</evidence>
<dbReference type="PANTHER" id="PTHR41299">
    <property type="entry name" value="THIAMINE PYROPHOSPHOKINASE"/>
    <property type="match status" value="1"/>
</dbReference>
<gene>
    <name evidence="7" type="ORF">D3Z33_08435</name>
</gene>
<organism evidence="7 8">
    <name type="scientific">Senegalia massiliensis</name>
    <dbReference type="NCBI Taxonomy" id="1720316"/>
    <lineage>
        <taxon>Bacteria</taxon>
        <taxon>Bacillati</taxon>
        <taxon>Bacillota</taxon>
        <taxon>Clostridia</taxon>
        <taxon>Eubacteriales</taxon>
        <taxon>Clostridiaceae</taxon>
        <taxon>Senegalia</taxon>
    </lineage>
</organism>
<keyword evidence="2" id="KW-0547">Nucleotide-binding</keyword>
<dbReference type="GO" id="GO:0004788">
    <property type="term" value="F:thiamine diphosphokinase activity"/>
    <property type="evidence" value="ECO:0007669"/>
    <property type="project" value="UniProtKB-UniRule"/>
</dbReference>
<feature type="domain" description="Thiamin pyrophosphokinase thiamin-binding" evidence="6">
    <location>
        <begin position="152"/>
        <end position="210"/>
    </location>
</feature>
<evidence type="ECO:0000313" key="8">
    <source>
        <dbReference type="Proteomes" id="UP000467132"/>
    </source>
</evidence>
<evidence type="ECO:0000259" key="6">
    <source>
        <dbReference type="SMART" id="SM00983"/>
    </source>
</evidence>
<dbReference type="InterPro" id="IPR007371">
    <property type="entry name" value="TPK_catalytic"/>
</dbReference>
<evidence type="ECO:0000256" key="2">
    <source>
        <dbReference type="ARBA" id="ARBA00022741"/>
    </source>
</evidence>
<dbReference type="InterPro" id="IPR053149">
    <property type="entry name" value="TPK"/>
</dbReference>
<evidence type="ECO:0000256" key="4">
    <source>
        <dbReference type="ARBA" id="ARBA00022840"/>
    </source>
</evidence>
<dbReference type="CDD" id="cd07995">
    <property type="entry name" value="TPK"/>
    <property type="match status" value="1"/>
</dbReference>
<dbReference type="AlphaFoldDB" id="A0A845R098"/>
<dbReference type="Proteomes" id="UP000467132">
    <property type="component" value="Unassembled WGS sequence"/>
</dbReference>